<evidence type="ECO:0000313" key="1">
    <source>
        <dbReference type="EMBL" id="WOC53027.1"/>
    </source>
</evidence>
<protein>
    <submittedName>
        <fullName evidence="1">Uncharacterized protein</fullName>
    </submittedName>
</protein>
<dbReference type="AlphaFoldDB" id="A0AAU0F4F8"/>
<keyword evidence="2" id="KW-1185">Reference proteome</keyword>
<dbReference type="InterPro" id="IPR046167">
    <property type="entry name" value="DUF6169"/>
</dbReference>
<dbReference type="Proteomes" id="UP001432059">
    <property type="component" value="Chromosome"/>
</dbReference>
<gene>
    <name evidence="1" type="ORF">BPO_2380</name>
</gene>
<sequence length="165" mass="19456">MQNHYNYSFDALTNTYNFITKNGILYRVAFIIDETFSTISGKAISNVYQIVIDKATDETEPFDKNVSKTVENIIECFFMKVENALIYVCSDDDEKATLRYKVFDRWYQNSKHKENIVKIDNVLNIKIDDSETQLLYTSFMFHKNNEHFETLMSIYLTMESTLNNK</sequence>
<reference evidence="1" key="1">
    <citation type="submission" date="2023-10" db="EMBL/GenBank/DDBJ databases">
        <title>Characterization and whole genome sequencing of a novel strain of Bergeyella porcorum QD2021 isolated from pig.</title>
        <authorList>
            <person name="Liu G."/>
            <person name="Chen C."/>
            <person name="Han X."/>
        </authorList>
    </citation>
    <scope>NUCLEOTIDE SEQUENCE</scope>
    <source>
        <strain evidence="1">QD2021</strain>
    </source>
</reference>
<organism evidence="1 2">
    <name type="scientific">Bergeyella porcorum</name>
    <dbReference type="NCBI Taxonomy" id="1735111"/>
    <lineage>
        <taxon>Bacteria</taxon>
        <taxon>Pseudomonadati</taxon>
        <taxon>Bacteroidota</taxon>
        <taxon>Flavobacteriia</taxon>
        <taxon>Flavobacteriales</taxon>
        <taxon>Weeksellaceae</taxon>
        <taxon>Bergeyella</taxon>
    </lineage>
</organism>
<dbReference type="KEGG" id="bpor:BPO_2380"/>
<name>A0AAU0F4F8_9FLAO</name>
<dbReference type="RefSeq" id="WP_327984331.1">
    <property type="nucleotide sequence ID" value="NZ_CP136426.1"/>
</dbReference>
<dbReference type="Pfam" id="PF19666">
    <property type="entry name" value="DUF6169"/>
    <property type="match status" value="1"/>
</dbReference>
<dbReference type="EMBL" id="CP136426">
    <property type="protein sequence ID" value="WOC53027.1"/>
    <property type="molecule type" value="Genomic_DNA"/>
</dbReference>
<proteinExistence type="predicted"/>
<evidence type="ECO:0000313" key="2">
    <source>
        <dbReference type="Proteomes" id="UP001432059"/>
    </source>
</evidence>
<accession>A0AAU0F4F8</accession>